<dbReference type="GO" id="GO:0008270">
    <property type="term" value="F:zinc ion binding"/>
    <property type="evidence" value="ECO:0007669"/>
    <property type="project" value="UniProtKB-KW"/>
</dbReference>
<dbReference type="Pfam" id="PF04434">
    <property type="entry name" value="SWIM"/>
    <property type="match status" value="1"/>
</dbReference>
<keyword evidence="1" id="KW-0479">Metal-binding</keyword>
<feature type="domain" description="SWIM-type" evidence="2">
    <location>
        <begin position="130"/>
        <end position="165"/>
    </location>
</feature>
<gene>
    <name evidence="3" type="ORF">G1H10_00145</name>
</gene>
<keyword evidence="1" id="KW-0863">Zinc-finger</keyword>
<dbReference type="PANTHER" id="PTHR38133:SF1">
    <property type="entry name" value="SLR1429 PROTEIN"/>
    <property type="match status" value="1"/>
</dbReference>
<dbReference type="PROSITE" id="PS50966">
    <property type="entry name" value="ZF_SWIM"/>
    <property type="match status" value="1"/>
</dbReference>
<dbReference type="AlphaFoldDB" id="A0A6L9S010"/>
<comment type="caution">
    <text evidence="3">The sequence shown here is derived from an EMBL/GenBank/DDBJ whole genome shotgun (WGS) entry which is preliminary data.</text>
</comment>
<dbReference type="Proteomes" id="UP000475214">
    <property type="component" value="Unassembled WGS sequence"/>
</dbReference>
<evidence type="ECO:0000313" key="4">
    <source>
        <dbReference type="Proteomes" id="UP000475214"/>
    </source>
</evidence>
<accession>A0A6L9S010</accession>
<proteinExistence type="predicted"/>
<evidence type="ECO:0000256" key="1">
    <source>
        <dbReference type="PROSITE-ProRule" id="PRU00325"/>
    </source>
</evidence>
<keyword evidence="4" id="KW-1185">Reference proteome</keyword>
<organism evidence="3 4">
    <name type="scientific">Phytoactinopolyspora halotolerans</name>
    <dbReference type="NCBI Taxonomy" id="1981512"/>
    <lineage>
        <taxon>Bacteria</taxon>
        <taxon>Bacillati</taxon>
        <taxon>Actinomycetota</taxon>
        <taxon>Actinomycetes</taxon>
        <taxon>Jiangellales</taxon>
        <taxon>Jiangellaceae</taxon>
        <taxon>Phytoactinopolyspora</taxon>
    </lineage>
</organism>
<dbReference type="PANTHER" id="PTHR38133">
    <property type="entry name" value="SLR1429 PROTEIN"/>
    <property type="match status" value="1"/>
</dbReference>
<keyword evidence="1" id="KW-0862">Zinc</keyword>
<dbReference type="RefSeq" id="WP_163730970.1">
    <property type="nucleotide sequence ID" value="NZ_JAAGOA010000001.1"/>
</dbReference>
<dbReference type="EMBL" id="JAAGOA010000001">
    <property type="protein sequence ID" value="NED98575.1"/>
    <property type="molecule type" value="Genomic_DNA"/>
</dbReference>
<dbReference type="InterPro" id="IPR007527">
    <property type="entry name" value="Znf_SWIM"/>
</dbReference>
<evidence type="ECO:0000259" key="2">
    <source>
        <dbReference type="PROSITE" id="PS50966"/>
    </source>
</evidence>
<sequence length="273" mass="29282">MSSWFPPSKPLPVKDGLKARSKRGAIAQKWWSERFIEVLQTIVVGGRLQRGRTYARNGQVIEMELGAGTVTASVQGSRVRPYRVRIGLTPFDDADWGQVAGALVDNAWYTAKLLAGEMPDDIEDVFTAVGLSLFPAGSSDLSMDCTCPDPDGPCKHIAAVFYLLAESFDDDPFTILAWRGRNRDELLGTLSDLRSGGASVAGDDSTDGAASLADCLGSFFSYQAAVPHRTATSTPPDAVLHQAPAVDVSVRGTRLADLLRPAYHAIARTGETP</sequence>
<name>A0A6L9S010_9ACTN</name>
<reference evidence="3 4" key="1">
    <citation type="submission" date="2020-02" db="EMBL/GenBank/DDBJ databases">
        <authorList>
            <person name="Li X.-J."/>
            <person name="Han X.-M."/>
        </authorList>
    </citation>
    <scope>NUCLEOTIDE SEQUENCE [LARGE SCALE GENOMIC DNA]</scope>
    <source>
        <strain evidence="3 4">CCTCC AB 2017055</strain>
    </source>
</reference>
<protein>
    <recommendedName>
        <fullName evidence="2">SWIM-type domain-containing protein</fullName>
    </recommendedName>
</protein>
<evidence type="ECO:0000313" key="3">
    <source>
        <dbReference type="EMBL" id="NED98575.1"/>
    </source>
</evidence>